<keyword evidence="2" id="KW-1185">Reference proteome</keyword>
<dbReference type="InterPro" id="IPR017850">
    <property type="entry name" value="Alkaline_phosphatase_core_sf"/>
</dbReference>
<proteinExistence type="predicted"/>
<dbReference type="Proteomes" id="UP000566819">
    <property type="component" value="Unassembled WGS sequence"/>
</dbReference>
<dbReference type="SUPFAM" id="SSF53649">
    <property type="entry name" value="Alkaline phosphatase-like"/>
    <property type="match status" value="1"/>
</dbReference>
<evidence type="ECO:0000313" key="1">
    <source>
        <dbReference type="EMBL" id="KAF4633309.1"/>
    </source>
</evidence>
<accession>A0A8H4RQW2</accession>
<organism evidence="1 2">
    <name type="scientific">Cudoniella acicularis</name>
    <dbReference type="NCBI Taxonomy" id="354080"/>
    <lineage>
        <taxon>Eukaryota</taxon>
        <taxon>Fungi</taxon>
        <taxon>Dikarya</taxon>
        <taxon>Ascomycota</taxon>
        <taxon>Pezizomycotina</taxon>
        <taxon>Leotiomycetes</taxon>
        <taxon>Helotiales</taxon>
        <taxon>Tricladiaceae</taxon>
        <taxon>Cudoniella</taxon>
    </lineage>
</organism>
<comment type="caution">
    <text evidence="1">The sequence shown here is derived from an EMBL/GenBank/DDBJ whole genome shotgun (WGS) entry which is preliminary data.</text>
</comment>
<name>A0A8H4RQW2_9HELO</name>
<dbReference type="EMBL" id="JAAMPI010000271">
    <property type="protein sequence ID" value="KAF4633309.1"/>
    <property type="molecule type" value="Genomic_DNA"/>
</dbReference>
<gene>
    <name evidence="1" type="ORF">G7Y89_g4810</name>
</gene>
<dbReference type="OrthoDB" id="96314at2759"/>
<sequence>MYKAIRITGPGYNLYYSIWCMNEHELYDLFVDPGQMHNLLSHSSTSSPSVQSPISSSPRIAGHTIQKIVSRLDALLSVQKSCSGATCRAPWKELYPNGDVTTLEDSLDERFDGFYES</sequence>
<dbReference type="AlphaFoldDB" id="A0A8H4RQW2"/>
<protein>
    <submittedName>
        <fullName evidence="1">Uncharacterized protein</fullName>
    </submittedName>
</protein>
<reference evidence="1 2" key="1">
    <citation type="submission" date="2020-03" db="EMBL/GenBank/DDBJ databases">
        <title>Draft Genome Sequence of Cudoniella acicularis.</title>
        <authorList>
            <person name="Buettner E."/>
            <person name="Kellner H."/>
        </authorList>
    </citation>
    <scope>NUCLEOTIDE SEQUENCE [LARGE SCALE GENOMIC DNA]</scope>
    <source>
        <strain evidence="1 2">DSM 108380</strain>
    </source>
</reference>
<evidence type="ECO:0000313" key="2">
    <source>
        <dbReference type="Proteomes" id="UP000566819"/>
    </source>
</evidence>